<organism evidence="2">
    <name type="scientific">Oceaniferula spumae</name>
    <dbReference type="NCBI Taxonomy" id="2979115"/>
    <lineage>
        <taxon>Bacteria</taxon>
        <taxon>Pseudomonadati</taxon>
        <taxon>Verrucomicrobiota</taxon>
        <taxon>Verrucomicrobiia</taxon>
        <taxon>Verrucomicrobiales</taxon>
        <taxon>Verrucomicrobiaceae</taxon>
        <taxon>Oceaniferula</taxon>
    </lineage>
</organism>
<name>A0AAT9FGY8_9BACT</name>
<dbReference type="KEGG" id="osu:NT6N_02790"/>
<accession>A0AAT9FGY8</accession>
<sequence length="48" mass="5299">MELSQPLSGAVTPIHHPDPCHHHITHSYLTIIALLTNPTIEKSPHNAQ</sequence>
<evidence type="ECO:0000313" key="1">
    <source>
        <dbReference type="EMBL" id="BDS05239.1"/>
    </source>
</evidence>
<reference evidence="2" key="1">
    <citation type="submission" date="2024-07" db="EMBL/GenBank/DDBJ databases">
        <title>Complete genome sequence of Verrucomicrobiaceae bacterium NT6N.</title>
        <authorList>
            <person name="Huang C."/>
            <person name="Takami H."/>
            <person name="Hamasaki K."/>
        </authorList>
    </citation>
    <scope>NUCLEOTIDE SEQUENCE</scope>
    <source>
        <strain evidence="2">NT6N</strain>
    </source>
</reference>
<proteinExistence type="predicted"/>
<protein>
    <submittedName>
        <fullName evidence="2">Uncharacterized protein</fullName>
    </submittedName>
</protein>
<evidence type="ECO:0000313" key="2">
    <source>
        <dbReference type="EMBL" id="BDS05250.1"/>
    </source>
</evidence>
<dbReference type="KEGG" id="osu:NT6N_02900"/>
<gene>
    <name evidence="1" type="ORF">NT6N_02790</name>
    <name evidence="2" type="ORF">NT6N_02900</name>
</gene>
<dbReference type="EMBL" id="AP026866">
    <property type="protein sequence ID" value="BDS05239.1"/>
    <property type="molecule type" value="Genomic_DNA"/>
</dbReference>
<dbReference type="EMBL" id="AP026866">
    <property type="protein sequence ID" value="BDS05250.1"/>
    <property type="molecule type" value="Genomic_DNA"/>
</dbReference>
<dbReference type="AlphaFoldDB" id="A0AAT9FGY8"/>